<name>A0A9P4T831_CURKU</name>
<dbReference type="OrthoDB" id="271448at2759"/>
<evidence type="ECO:0000313" key="3">
    <source>
        <dbReference type="EMBL" id="KAF2996645.1"/>
    </source>
</evidence>
<feature type="signal peptide" evidence="2">
    <location>
        <begin position="1"/>
        <end position="16"/>
    </location>
</feature>
<dbReference type="AlphaFoldDB" id="A0A9P4T831"/>
<sequence length="593" mass="62220">MRYSLAASGLLGLAAAAPQLINIEAALAVPTPTILGPKIEETKPAAISYNPTAAASAVAAVVKDEGVIEKRDYYIHNVTSAPFIVESSSSNKKRNACDPQPLGNGPTVTPDTAAAFSSSAELSRVARAAGTPSGYTQSFVDQPGSSQQIGYLTYRTLTTYDVQGCADACDSEKYCRGFNIYFERDPSVDPGSNCPNPSSTTNIKCSLYGYPVALKSATNTGQWRQDFQVVIAGSNGYSKNKALPTVDGFKTPASLPGAINAPLDNGYDTYNGMRLFNDNPYDPSLCAAACKAQTEYDMAHPDSDGTYKPCNFFTTYILTKNGVPLGTYCSLYTRSWDSSYATNTGYYYGDDKYDVISAGSYEITTPTPKPSPVAVSPVCGTTGTRLGFPCGSGSVSVQGVIQVLDAASSDVLGYLNNNPSQSGGYMYNVDTLANALVVKATYSSPDCAAKTVSGLALEMQNAQSTTGGAYLGLIGGSGGYSKMGSGHVDYAYTGPMSFVGPNMAAQNVPTGASHLGYNGPGETSIWNLDVACGGLTATWTNNDQSQITTVMFLDYALCASGCILQGGDQAKFHSTFPGESIRTVTVKFVPKSS</sequence>
<comment type="caution">
    <text evidence="3">The sequence shown here is derived from an EMBL/GenBank/DDBJ whole genome shotgun (WGS) entry which is preliminary data.</text>
</comment>
<proteinExistence type="predicted"/>
<dbReference type="Proteomes" id="UP000801428">
    <property type="component" value="Unassembled WGS sequence"/>
</dbReference>
<dbReference type="EMBL" id="SWKU01000026">
    <property type="protein sequence ID" value="KAF2996645.1"/>
    <property type="molecule type" value="Genomic_DNA"/>
</dbReference>
<dbReference type="PANTHER" id="PTHR36578:SF1">
    <property type="entry name" value="APPLE DOMAIN-CONTAINING PROTEIN"/>
    <property type="match status" value="1"/>
</dbReference>
<dbReference type="PANTHER" id="PTHR36578">
    <property type="entry name" value="CHROMOSOME 15, WHOLE GENOME SHOTGUN SEQUENCE"/>
    <property type="match status" value="1"/>
</dbReference>
<feature type="region of interest" description="Disordered" evidence="1">
    <location>
        <begin position="90"/>
        <end position="110"/>
    </location>
</feature>
<keyword evidence="4" id="KW-1185">Reference proteome</keyword>
<reference evidence="3" key="1">
    <citation type="submission" date="2019-04" db="EMBL/GenBank/DDBJ databases">
        <title>Sequencing of skin fungus with MAO and IRED activity.</title>
        <authorList>
            <person name="Marsaioli A.J."/>
            <person name="Bonatto J.M.C."/>
            <person name="Reis Junior O."/>
        </authorList>
    </citation>
    <scope>NUCLEOTIDE SEQUENCE</scope>
    <source>
        <strain evidence="3">30M1</strain>
    </source>
</reference>
<accession>A0A9P4T831</accession>
<gene>
    <name evidence="3" type="ORF">E8E13_003274</name>
</gene>
<evidence type="ECO:0000256" key="2">
    <source>
        <dbReference type="SAM" id="SignalP"/>
    </source>
</evidence>
<protein>
    <submittedName>
        <fullName evidence="3">Uncharacterized protein</fullName>
    </submittedName>
</protein>
<feature type="chain" id="PRO_5040514916" evidence="2">
    <location>
        <begin position="17"/>
        <end position="593"/>
    </location>
</feature>
<keyword evidence="2" id="KW-0732">Signal</keyword>
<evidence type="ECO:0000256" key="1">
    <source>
        <dbReference type="SAM" id="MobiDB-lite"/>
    </source>
</evidence>
<organism evidence="3 4">
    <name type="scientific">Curvularia kusanoi</name>
    <name type="common">Cochliobolus kusanoi</name>
    <dbReference type="NCBI Taxonomy" id="90978"/>
    <lineage>
        <taxon>Eukaryota</taxon>
        <taxon>Fungi</taxon>
        <taxon>Dikarya</taxon>
        <taxon>Ascomycota</taxon>
        <taxon>Pezizomycotina</taxon>
        <taxon>Dothideomycetes</taxon>
        <taxon>Pleosporomycetidae</taxon>
        <taxon>Pleosporales</taxon>
        <taxon>Pleosporineae</taxon>
        <taxon>Pleosporaceae</taxon>
        <taxon>Curvularia</taxon>
    </lineage>
</organism>
<evidence type="ECO:0000313" key="4">
    <source>
        <dbReference type="Proteomes" id="UP000801428"/>
    </source>
</evidence>